<protein>
    <submittedName>
        <fullName evidence="2">Uncharacterized protein</fullName>
    </submittedName>
</protein>
<feature type="compositionally biased region" description="Polar residues" evidence="1">
    <location>
        <begin position="1"/>
        <end position="14"/>
    </location>
</feature>
<comment type="caution">
    <text evidence="2">The sequence shown here is derived from an EMBL/GenBank/DDBJ whole genome shotgun (WGS) entry which is preliminary data.</text>
</comment>
<dbReference type="Proteomes" id="UP001178507">
    <property type="component" value="Unassembled WGS sequence"/>
</dbReference>
<sequence length="103" mass="11444">MRCNPWSSRSSKASGKTDFEVETTRSSRQPPQAMVQSVQSGMHLRAEATSAKAHNQRNSLSTQNCKPGNPDGCFARFAEAKHEKTCAAEVRRRDFLSIMSNQV</sequence>
<reference evidence="2" key="1">
    <citation type="submission" date="2023-08" db="EMBL/GenBank/DDBJ databases">
        <authorList>
            <person name="Chen Y."/>
            <person name="Shah S."/>
            <person name="Dougan E. K."/>
            <person name="Thang M."/>
            <person name="Chan C."/>
        </authorList>
    </citation>
    <scope>NUCLEOTIDE SEQUENCE</scope>
</reference>
<feature type="compositionally biased region" description="Polar residues" evidence="1">
    <location>
        <begin position="52"/>
        <end position="66"/>
    </location>
</feature>
<feature type="region of interest" description="Disordered" evidence="1">
    <location>
        <begin position="1"/>
        <end position="66"/>
    </location>
</feature>
<feature type="compositionally biased region" description="Polar residues" evidence="1">
    <location>
        <begin position="26"/>
        <end position="40"/>
    </location>
</feature>
<proteinExistence type="predicted"/>
<gene>
    <name evidence="2" type="ORF">EVOR1521_LOCUS25939</name>
</gene>
<dbReference type="AlphaFoldDB" id="A0AA36JDX1"/>
<dbReference type="EMBL" id="CAUJNA010003485">
    <property type="protein sequence ID" value="CAJ1403213.1"/>
    <property type="molecule type" value="Genomic_DNA"/>
</dbReference>
<name>A0AA36JDX1_9DINO</name>
<feature type="compositionally biased region" description="Basic and acidic residues" evidence="1">
    <location>
        <begin position="15"/>
        <end position="25"/>
    </location>
</feature>
<evidence type="ECO:0000256" key="1">
    <source>
        <dbReference type="SAM" id="MobiDB-lite"/>
    </source>
</evidence>
<keyword evidence="3" id="KW-1185">Reference proteome</keyword>
<organism evidence="2 3">
    <name type="scientific">Effrenium voratum</name>
    <dbReference type="NCBI Taxonomy" id="2562239"/>
    <lineage>
        <taxon>Eukaryota</taxon>
        <taxon>Sar</taxon>
        <taxon>Alveolata</taxon>
        <taxon>Dinophyceae</taxon>
        <taxon>Suessiales</taxon>
        <taxon>Symbiodiniaceae</taxon>
        <taxon>Effrenium</taxon>
    </lineage>
</organism>
<evidence type="ECO:0000313" key="2">
    <source>
        <dbReference type="EMBL" id="CAJ1403213.1"/>
    </source>
</evidence>
<accession>A0AA36JDX1</accession>
<evidence type="ECO:0000313" key="3">
    <source>
        <dbReference type="Proteomes" id="UP001178507"/>
    </source>
</evidence>